<proteinExistence type="predicted"/>
<organism evidence="1 2">
    <name type="scientific">Chitinophaga oryziterrae</name>
    <dbReference type="NCBI Taxonomy" id="1031224"/>
    <lineage>
        <taxon>Bacteria</taxon>
        <taxon>Pseudomonadati</taxon>
        <taxon>Bacteroidota</taxon>
        <taxon>Chitinophagia</taxon>
        <taxon>Chitinophagales</taxon>
        <taxon>Chitinophagaceae</taxon>
        <taxon>Chitinophaga</taxon>
    </lineage>
</organism>
<gene>
    <name evidence="1" type="ORF">GO495_23305</name>
</gene>
<dbReference type="OrthoDB" id="1524637at2"/>
<evidence type="ECO:0000313" key="1">
    <source>
        <dbReference type="EMBL" id="MVT43544.1"/>
    </source>
</evidence>
<dbReference type="Proteomes" id="UP000468388">
    <property type="component" value="Unassembled WGS sequence"/>
</dbReference>
<keyword evidence="2" id="KW-1185">Reference proteome</keyword>
<evidence type="ECO:0000313" key="2">
    <source>
        <dbReference type="Proteomes" id="UP000468388"/>
    </source>
</evidence>
<dbReference type="EMBL" id="WRXO01000008">
    <property type="protein sequence ID" value="MVT43544.1"/>
    <property type="molecule type" value="Genomic_DNA"/>
</dbReference>
<dbReference type="AlphaFoldDB" id="A0A6N8JEZ7"/>
<comment type="caution">
    <text evidence="1">The sequence shown here is derived from an EMBL/GenBank/DDBJ whole genome shotgun (WGS) entry which is preliminary data.</text>
</comment>
<reference evidence="1 2" key="1">
    <citation type="submission" date="2019-12" db="EMBL/GenBank/DDBJ databases">
        <title>The draft genomic sequence of strain Chitinophaga oryziterrae JCM 16595.</title>
        <authorList>
            <person name="Zhang X."/>
        </authorList>
    </citation>
    <scope>NUCLEOTIDE SEQUENCE [LARGE SCALE GENOMIC DNA]</scope>
    <source>
        <strain evidence="1 2">JCM 16595</strain>
    </source>
</reference>
<accession>A0A6N8JEZ7</accession>
<name>A0A6N8JEZ7_9BACT</name>
<dbReference type="RefSeq" id="WP_157302286.1">
    <property type="nucleotide sequence ID" value="NZ_BAAAZB010000021.1"/>
</dbReference>
<protein>
    <submittedName>
        <fullName evidence="1">Uncharacterized protein</fullName>
    </submittedName>
</protein>
<sequence>MMKLFVVTSLKEYLGDISKIFNQANIRVFSTVDIIGYKQGTPNNLLDDWFASGEEDVDSMMIFSFTSEEGADHGMELIIGYNKRIKGNFPVRAFVLPVEKSV</sequence>